<name>A0A916U470_9HYPH</name>
<reference evidence="3" key="2">
    <citation type="submission" date="2020-09" db="EMBL/GenBank/DDBJ databases">
        <authorList>
            <person name="Sun Q."/>
            <person name="Zhou Y."/>
        </authorList>
    </citation>
    <scope>NUCLEOTIDE SEQUENCE</scope>
    <source>
        <strain evidence="3">CGMCC 1.12919</strain>
    </source>
</reference>
<evidence type="ECO:0000313" key="4">
    <source>
        <dbReference type="Proteomes" id="UP000637002"/>
    </source>
</evidence>
<evidence type="ECO:0008006" key="5">
    <source>
        <dbReference type="Google" id="ProtNLM"/>
    </source>
</evidence>
<evidence type="ECO:0000256" key="1">
    <source>
        <dbReference type="SAM" id="MobiDB-lite"/>
    </source>
</evidence>
<reference evidence="3" key="1">
    <citation type="journal article" date="2014" name="Int. J. Syst. Evol. Microbiol.">
        <title>Complete genome sequence of Corynebacterium casei LMG S-19264T (=DSM 44701T), isolated from a smear-ripened cheese.</title>
        <authorList>
            <consortium name="US DOE Joint Genome Institute (JGI-PGF)"/>
            <person name="Walter F."/>
            <person name="Albersmeier A."/>
            <person name="Kalinowski J."/>
            <person name="Ruckert C."/>
        </authorList>
    </citation>
    <scope>NUCLEOTIDE SEQUENCE</scope>
    <source>
        <strain evidence="3">CGMCC 1.12919</strain>
    </source>
</reference>
<dbReference type="EMBL" id="BMGG01000002">
    <property type="protein sequence ID" value="GGC56836.1"/>
    <property type="molecule type" value="Genomic_DNA"/>
</dbReference>
<dbReference type="Proteomes" id="UP000637002">
    <property type="component" value="Unassembled WGS sequence"/>
</dbReference>
<sequence>MVATRLPRARLRLRRKVFKGVHAPVHGAVASAHGGDLPWPDRAATKPVGGCEAAGSATPPAPGGRPRRRRRLRAATYFAGAVVGIALLLVSGLAIRMLMGPVVLEGLSGRVSEALAQRLGPSWKVTVGTAAIEHAGLNPALRVENVEIRNPEGVRALKAPSATVSVDPWALVLGRFVPRSISFTGLDLRLAVTADGTLAFRVGADGDMVQAPPPDRATAAQTGEVPTAAPVALTRAIARAAASAVDLLTASEGAFGGLDRASIEDARLTLLGPDGRVRYQFGEASLRFDKPKDSLRNFKFGLTGGSGRWQLQGTVAGRAGAARVASLTFSDVPVSDLLVLGAEKQAVTTDMPLSGTVRAAVSTTGQLAALDVTMSGSRAVIHTDDPDMPQFVMDEVRLATSYDPATSAILINRLYAAWDGSHVEASGRLEPAEAPVPWRLSLRSSDAFAAAPTPGDNPVKLQKVALLASGVSGGGVILEKGELTAERGSALVSGEFGTEAAGRGVRVNISGEHTDIRAAFAIWPAFAARHVRDFMTDNLRAGMVDRFSVAVDMTDTDIAEARARRPLPERAVRSEVVLSASDYRLGDKLPIIRGSATVVVTARTAKVDIHNAELVPGRGRPVAMPSASIAIADTASPMPLANATARLTGSIDAILGLGTEAGMAQVQIDPSTIRGSADLKLALTLPMAKTLQLQQVHATATGTVSGLTVERVIGKDRLEGGNFTVTLDRTAFSMEGSGQLAGLATDIDVRQPLQQGAVGEATITATLDEAARTKLGLSLGRQISGPIAAKVVAPLSRTEGRGARVDLDLTKTKLDDMLPGWSKPAGRPGRVTFQLADGPGDSHLLDDFAFDAGGVSARGSIEINRDNGLERAKLSSFKLSPADEMRVDLDRTGQTFKITVRGAVIDARPFLKQLFGPEAGARKAGRSKGGEDIELDLSSPILAGFNGESLTNATLRLTKRGPEVRQLNLAGRFGKSPVSVQLVPRDKGSGTLTVQTRDAGALLRYADLYKRMTGGALSLEVAMGDGRQSGTVAIGDFALRNEPAIRRIVSAQPGDAARIDADDVAFTGLRASFTRTAALIDLRDGIIWGPQVGIKLDGTVDFGRDRADLTGTFIPAYALNNVFSRIPLVGPILGGGSNEGVFAVSFRITGPASGPTLTVNPLTAVAPGIFRKFLEVFTPDGSIRQQLAPTQSLGDR</sequence>
<keyword evidence="2" id="KW-1133">Transmembrane helix</keyword>
<keyword evidence="2" id="KW-0812">Transmembrane</keyword>
<feature type="transmembrane region" description="Helical" evidence="2">
    <location>
        <begin position="75"/>
        <end position="99"/>
    </location>
</feature>
<evidence type="ECO:0000256" key="2">
    <source>
        <dbReference type="SAM" id="Phobius"/>
    </source>
</evidence>
<evidence type="ECO:0000313" key="3">
    <source>
        <dbReference type="EMBL" id="GGC56836.1"/>
    </source>
</evidence>
<organism evidence="3 4">
    <name type="scientific">Chelatococcus reniformis</name>
    <dbReference type="NCBI Taxonomy" id="1494448"/>
    <lineage>
        <taxon>Bacteria</taxon>
        <taxon>Pseudomonadati</taxon>
        <taxon>Pseudomonadota</taxon>
        <taxon>Alphaproteobacteria</taxon>
        <taxon>Hyphomicrobiales</taxon>
        <taxon>Chelatococcaceae</taxon>
        <taxon>Chelatococcus</taxon>
    </lineage>
</organism>
<comment type="caution">
    <text evidence="3">The sequence shown here is derived from an EMBL/GenBank/DDBJ whole genome shotgun (WGS) entry which is preliminary data.</text>
</comment>
<feature type="region of interest" description="Disordered" evidence="1">
    <location>
        <begin position="45"/>
        <end position="67"/>
    </location>
</feature>
<dbReference type="AlphaFoldDB" id="A0A916U470"/>
<keyword evidence="4" id="KW-1185">Reference proteome</keyword>
<keyword evidence="2" id="KW-0472">Membrane</keyword>
<gene>
    <name evidence="3" type="ORF">GCM10010994_14720</name>
</gene>
<proteinExistence type="predicted"/>
<accession>A0A916U470</accession>
<protein>
    <recommendedName>
        <fullName evidence="5">DUF3971 domain-containing protein</fullName>
    </recommendedName>
</protein>